<dbReference type="InterPro" id="IPR013114">
    <property type="entry name" value="FabA_FabZ"/>
</dbReference>
<dbReference type="Gene3D" id="3.10.129.10">
    <property type="entry name" value="Hotdog Thioesterase"/>
    <property type="match status" value="1"/>
</dbReference>
<sequence>MANPAIEAAIPHRGPMLLVDEVVEQTEDRIVCKKTFTPDEYFFQGHYPDYPLVPGVILCEATMQAGAILLSKFVVEGEGVPVATRLNEVKFKKMVRPGDCIEMDVKLNDRLADAFFMTGKVTVGGKLAVRFDFACTVAKMQFD</sequence>
<dbReference type="AlphaFoldDB" id="A0A2S8FDP5"/>
<reference evidence="2 3" key="1">
    <citation type="submission" date="2018-02" db="EMBL/GenBank/DDBJ databases">
        <title>Comparative genomes isolates from brazilian mangrove.</title>
        <authorList>
            <person name="Araujo J.E."/>
            <person name="Taketani R.G."/>
            <person name="Silva M.C.P."/>
            <person name="Loureco M.V."/>
            <person name="Andreote F.D."/>
        </authorList>
    </citation>
    <scope>NUCLEOTIDE SEQUENCE [LARGE SCALE GENOMIC DNA]</scope>
    <source>
        <strain evidence="2 3">Hex-1 MGV</strain>
    </source>
</reference>
<evidence type="ECO:0000313" key="2">
    <source>
        <dbReference type="EMBL" id="PQO30287.1"/>
    </source>
</evidence>
<evidence type="ECO:0000256" key="1">
    <source>
        <dbReference type="ARBA" id="ARBA00023239"/>
    </source>
</evidence>
<dbReference type="Pfam" id="PF07977">
    <property type="entry name" value="FabA"/>
    <property type="match status" value="1"/>
</dbReference>
<dbReference type="EMBL" id="PUHY01000014">
    <property type="protein sequence ID" value="PQO30287.1"/>
    <property type="molecule type" value="Genomic_DNA"/>
</dbReference>
<organism evidence="2 3">
    <name type="scientific">Blastopirellula marina</name>
    <dbReference type="NCBI Taxonomy" id="124"/>
    <lineage>
        <taxon>Bacteria</taxon>
        <taxon>Pseudomonadati</taxon>
        <taxon>Planctomycetota</taxon>
        <taxon>Planctomycetia</taxon>
        <taxon>Pirellulales</taxon>
        <taxon>Pirellulaceae</taxon>
        <taxon>Blastopirellula</taxon>
    </lineage>
</organism>
<comment type="caution">
    <text evidence="2">The sequence shown here is derived from an EMBL/GenBank/DDBJ whole genome shotgun (WGS) entry which is preliminary data.</text>
</comment>
<accession>A0A2S8FDP5</accession>
<dbReference type="OrthoDB" id="9772788at2"/>
<dbReference type="Proteomes" id="UP000238322">
    <property type="component" value="Unassembled WGS sequence"/>
</dbReference>
<dbReference type="PANTHER" id="PTHR30272">
    <property type="entry name" value="3-HYDROXYACYL-[ACYL-CARRIER-PROTEIN] DEHYDRATASE"/>
    <property type="match status" value="1"/>
</dbReference>
<dbReference type="SUPFAM" id="SSF54637">
    <property type="entry name" value="Thioesterase/thiol ester dehydrase-isomerase"/>
    <property type="match status" value="1"/>
</dbReference>
<name>A0A2S8FDP5_9BACT</name>
<evidence type="ECO:0000313" key="3">
    <source>
        <dbReference type="Proteomes" id="UP000238322"/>
    </source>
</evidence>
<gene>
    <name evidence="2" type="ORF">C5Y83_23255</name>
</gene>
<proteinExistence type="predicted"/>
<dbReference type="CDD" id="cd01288">
    <property type="entry name" value="FabZ"/>
    <property type="match status" value="1"/>
</dbReference>
<protein>
    <submittedName>
        <fullName evidence="2">Beta-hydroxyacyl-ACP dehydratase</fullName>
    </submittedName>
</protein>
<dbReference type="RefSeq" id="WP_105332192.1">
    <property type="nucleotide sequence ID" value="NZ_PUHY01000014.1"/>
</dbReference>
<keyword evidence="1" id="KW-0456">Lyase</keyword>
<dbReference type="PANTHER" id="PTHR30272:SF1">
    <property type="entry name" value="3-HYDROXYACYL-[ACYL-CARRIER-PROTEIN] DEHYDRATASE"/>
    <property type="match status" value="1"/>
</dbReference>
<dbReference type="InterPro" id="IPR029069">
    <property type="entry name" value="HotDog_dom_sf"/>
</dbReference>
<dbReference type="GO" id="GO:0016829">
    <property type="term" value="F:lyase activity"/>
    <property type="evidence" value="ECO:0007669"/>
    <property type="project" value="UniProtKB-KW"/>
</dbReference>